<dbReference type="Pfam" id="PF02272">
    <property type="entry name" value="DHHA1"/>
    <property type="match status" value="1"/>
</dbReference>
<organism evidence="3 4">
    <name type="scientific">Clostridium paridis</name>
    <dbReference type="NCBI Taxonomy" id="2803863"/>
    <lineage>
        <taxon>Bacteria</taxon>
        <taxon>Bacillati</taxon>
        <taxon>Bacillota</taxon>
        <taxon>Clostridia</taxon>
        <taxon>Eubacteriales</taxon>
        <taxon>Clostridiaceae</taxon>
        <taxon>Clostridium</taxon>
    </lineage>
</organism>
<evidence type="ECO:0000259" key="1">
    <source>
        <dbReference type="Pfam" id="PF01368"/>
    </source>
</evidence>
<reference evidence="3" key="1">
    <citation type="submission" date="2021-01" db="EMBL/GenBank/DDBJ databases">
        <title>Genome public.</title>
        <authorList>
            <person name="Liu C."/>
            <person name="Sun Q."/>
        </authorList>
    </citation>
    <scope>NUCLEOTIDE SEQUENCE</scope>
    <source>
        <strain evidence="3">YIM B02565</strain>
    </source>
</reference>
<dbReference type="InterPro" id="IPR038763">
    <property type="entry name" value="DHH_sf"/>
</dbReference>
<evidence type="ECO:0000313" key="4">
    <source>
        <dbReference type="Proteomes" id="UP000623681"/>
    </source>
</evidence>
<dbReference type="SUPFAM" id="SSF64182">
    <property type="entry name" value="DHH phosphoesterases"/>
    <property type="match status" value="1"/>
</dbReference>
<dbReference type="InterPro" id="IPR003156">
    <property type="entry name" value="DHHA1_dom"/>
</dbReference>
<dbReference type="Gene3D" id="3.10.310.30">
    <property type="match status" value="1"/>
</dbReference>
<dbReference type="GO" id="GO:0003676">
    <property type="term" value="F:nucleic acid binding"/>
    <property type="evidence" value="ECO:0007669"/>
    <property type="project" value="InterPro"/>
</dbReference>
<dbReference type="Gene3D" id="3.90.1640.10">
    <property type="entry name" value="inorganic pyrophosphatase (n-terminal core)"/>
    <property type="match status" value="1"/>
</dbReference>
<feature type="domain" description="DDH" evidence="1">
    <location>
        <begin position="16"/>
        <end position="158"/>
    </location>
</feature>
<dbReference type="Pfam" id="PF01368">
    <property type="entry name" value="DHH"/>
    <property type="match status" value="1"/>
</dbReference>
<dbReference type="EMBL" id="JAESWA010000022">
    <property type="protein sequence ID" value="MBL4932517.1"/>
    <property type="molecule type" value="Genomic_DNA"/>
</dbReference>
<dbReference type="InterPro" id="IPR051319">
    <property type="entry name" value="Oligoribo/pAp-PDE_c-di-AMP_PDE"/>
</dbReference>
<dbReference type="RefSeq" id="WP_202767868.1">
    <property type="nucleotide sequence ID" value="NZ_JAESWA010000022.1"/>
</dbReference>
<accession>A0A937K4C7</accession>
<dbReference type="InterPro" id="IPR001667">
    <property type="entry name" value="DDH_dom"/>
</dbReference>
<comment type="caution">
    <text evidence="3">The sequence shown here is derived from an EMBL/GenBank/DDBJ whole genome shotgun (WGS) entry which is preliminary data.</text>
</comment>
<dbReference type="AlphaFoldDB" id="A0A937K4C7"/>
<evidence type="ECO:0000259" key="2">
    <source>
        <dbReference type="Pfam" id="PF02272"/>
    </source>
</evidence>
<proteinExistence type="predicted"/>
<sequence length="327" mass="36910">MSKLNKLIEKLKNKEVFIQTHNNPDPDAIASSFALKKLLKSKGIEATFYCTGEIERYSTKKMIELLNINIEYINTIDNLNKDMVIIVVDAQKNNKNVSDISCENVACIDHHPIFVEEKYIFEDIRDEYGACSSIIAEYYFENNVEMDINVATALLYGIKMDTLDLSRGASEKDIEYYCFLYKKANINILNKILRNNLEIKEIAAYSNAIESIRVFEGIGFADAGANCTDSLLACISDFMLSIKEIDFAVVYSKREKDYKFSIRNEMDELDAGKIVNNALSGIGNGGGHKEMAGGLISLDKTKDIVISTEDAIINKFLKSIKEYRNIL</sequence>
<dbReference type="Proteomes" id="UP000623681">
    <property type="component" value="Unassembled WGS sequence"/>
</dbReference>
<name>A0A937K4C7_9CLOT</name>
<protein>
    <submittedName>
        <fullName evidence="3">DHH family phosphoesterase</fullName>
    </submittedName>
</protein>
<dbReference type="PANTHER" id="PTHR47618">
    <property type="entry name" value="BIFUNCTIONAL OLIGORIBONUCLEASE AND PAP PHOSPHATASE NRNA"/>
    <property type="match status" value="1"/>
</dbReference>
<keyword evidence="4" id="KW-1185">Reference proteome</keyword>
<evidence type="ECO:0000313" key="3">
    <source>
        <dbReference type="EMBL" id="MBL4932517.1"/>
    </source>
</evidence>
<dbReference type="PANTHER" id="PTHR47618:SF1">
    <property type="entry name" value="BIFUNCTIONAL OLIGORIBONUCLEASE AND PAP PHOSPHATASE NRNA"/>
    <property type="match status" value="1"/>
</dbReference>
<gene>
    <name evidence="3" type="ORF">JK634_11910</name>
</gene>
<feature type="domain" description="DHHA1" evidence="2">
    <location>
        <begin position="226"/>
        <end position="305"/>
    </location>
</feature>